<keyword evidence="1" id="KW-0732">Signal</keyword>
<feature type="chain" id="PRO_5024991373" evidence="1">
    <location>
        <begin position="21"/>
        <end position="206"/>
    </location>
</feature>
<dbReference type="SUPFAM" id="SSF56925">
    <property type="entry name" value="OMPA-like"/>
    <property type="match status" value="1"/>
</dbReference>
<feature type="signal peptide" evidence="1">
    <location>
        <begin position="1"/>
        <end position="20"/>
    </location>
</feature>
<reference evidence="2 3" key="1">
    <citation type="submission" date="2019-09" db="EMBL/GenBank/DDBJ databases">
        <title>Genome Sequence of Larkinella sp MA1.</title>
        <authorList>
            <person name="Srinivasan S."/>
        </authorList>
    </citation>
    <scope>NUCLEOTIDE SEQUENCE [LARGE SCALE GENOMIC DNA]</scope>
    <source>
        <strain evidence="2 3">MA1</strain>
    </source>
</reference>
<comment type="caution">
    <text evidence="2">The sequence shown here is derived from an EMBL/GenBank/DDBJ whole genome shotgun (WGS) entry which is preliminary data.</text>
</comment>
<gene>
    <name evidence="2" type="ORF">F0P93_20880</name>
</gene>
<dbReference type="Proteomes" id="UP000326344">
    <property type="component" value="Unassembled WGS sequence"/>
</dbReference>
<protein>
    <submittedName>
        <fullName evidence="2">DUF3575 domain-containing protein</fullName>
    </submittedName>
</protein>
<keyword evidence="3" id="KW-1185">Reference proteome</keyword>
<organism evidence="2 3">
    <name type="scientific">Larkinella humicola</name>
    <dbReference type="NCBI Taxonomy" id="2607654"/>
    <lineage>
        <taxon>Bacteria</taxon>
        <taxon>Pseudomonadati</taxon>
        <taxon>Bacteroidota</taxon>
        <taxon>Cytophagia</taxon>
        <taxon>Cytophagales</taxon>
        <taxon>Spirosomataceae</taxon>
        <taxon>Larkinella</taxon>
    </lineage>
</organism>
<evidence type="ECO:0000313" key="3">
    <source>
        <dbReference type="Proteomes" id="UP000326344"/>
    </source>
</evidence>
<proteinExistence type="predicted"/>
<sequence>MKTIYLLLLGLLAFSHGLFAQRIRSQIGVNVVPLFDKTVEVNASWTNSPNYDFYFQGGYTFPRHYQKNKNDFEWQYWEGKSSGAYLRVGGRAFLNPNRKFRMFLGVQLTESYFKQSGTNYQVIECIVAPCYPLESAAAQKNDRLSAGITGGFRTNLASRLTLDLGIQANAYVFGKPDLLNNTVYVPGVGRKTVQGVASIQYTLKGR</sequence>
<evidence type="ECO:0000313" key="2">
    <source>
        <dbReference type="EMBL" id="KAA9349898.1"/>
    </source>
</evidence>
<dbReference type="RefSeq" id="WP_150879534.1">
    <property type="nucleotide sequence ID" value="NZ_VTWS01000005.1"/>
</dbReference>
<dbReference type="InterPro" id="IPR011250">
    <property type="entry name" value="OMP/PagP_B-barrel"/>
</dbReference>
<accession>A0A5N1JC07</accession>
<dbReference type="AlphaFoldDB" id="A0A5N1JC07"/>
<name>A0A5N1JC07_9BACT</name>
<evidence type="ECO:0000256" key="1">
    <source>
        <dbReference type="SAM" id="SignalP"/>
    </source>
</evidence>
<dbReference type="EMBL" id="VTWS01000005">
    <property type="protein sequence ID" value="KAA9349898.1"/>
    <property type="molecule type" value="Genomic_DNA"/>
</dbReference>